<dbReference type="PANTHER" id="PTHR43711">
    <property type="entry name" value="TWO-COMPONENT HISTIDINE KINASE"/>
    <property type="match status" value="1"/>
</dbReference>
<keyword evidence="7" id="KW-0902">Two-component regulatory system</keyword>
<keyword evidence="5" id="KW-0808">Transferase</keyword>
<feature type="transmembrane region" description="Helical" evidence="8">
    <location>
        <begin position="143"/>
        <end position="164"/>
    </location>
</feature>
<evidence type="ECO:0000256" key="5">
    <source>
        <dbReference type="ARBA" id="ARBA00022679"/>
    </source>
</evidence>
<evidence type="ECO:0000256" key="4">
    <source>
        <dbReference type="ARBA" id="ARBA00022553"/>
    </source>
</evidence>
<proteinExistence type="predicted"/>
<evidence type="ECO:0000256" key="3">
    <source>
        <dbReference type="ARBA" id="ARBA00012438"/>
    </source>
</evidence>
<dbReference type="SMART" id="SM00387">
    <property type="entry name" value="HATPase_c"/>
    <property type="match status" value="1"/>
</dbReference>
<keyword evidence="4" id="KW-0597">Phosphoprotein</keyword>
<dbReference type="InterPro" id="IPR005467">
    <property type="entry name" value="His_kinase_dom"/>
</dbReference>
<comment type="subcellular location">
    <subcellularLocation>
        <location evidence="2">Cell membrane</location>
    </subcellularLocation>
</comment>
<gene>
    <name evidence="10" type="ORF">ACFPYL_19625</name>
</gene>
<evidence type="ECO:0000313" key="11">
    <source>
        <dbReference type="Proteomes" id="UP001596135"/>
    </source>
</evidence>
<dbReference type="Gene3D" id="3.30.565.10">
    <property type="entry name" value="Histidine kinase-like ATPase, C-terminal domain"/>
    <property type="match status" value="1"/>
</dbReference>
<protein>
    <recommendedName>
        <fullName evidence="3">histidine kinase</fullName>
        <ecNumber evidence="3">2.7.13.3</ecNumber>
    </recommendedName>
</protein>
<keyword evidence="8" id="KW-0812">Transmembrane</keyword>
<dbReference type="Proteomes" id="UP001596135">
    <property type="component" value="Unassembled WGS sequence"/>
</dbReference>
<dbReference type="SUPFAM" id="SSF47384">
    <property type="entry name" value="Homodimeric domain of signal transducing histidine kinase"/>
    <property type="match status" value="1"/>
</dbReference>
<evidence type="ECO:0000256" key="8">
    <source>
        <dbReference type="SAM" id="Phobius"/>
    </source>
</evidence>
<dbReference type="SMART" id="SM00388">
    <property type="entry name" value="HisKA"/>
    <property type="match status" value="1"/>
</dbReference>
<feature type="transmembrane region" description="Helical" evidence="8">
    <location>
        <begin position="16"/>
        <end position="35"/>
    </location>
</feature>
<accession>A0ABW1LNL3</accession>
<dbReference type="InterPro" id="IPR036097">
    <property type="entry name" value="HisK_dim/P_sf"/>
</dbReference>
<dbReference type="PANTHER" id="PTHR43711:SF1">
    <property type="entry name" value="HISTIDINE KINASE 1"/>
    <property type="match status" value="1"/>
</dbReference>
<dbReference type="InterPro" id="IPR050736">
    <property type="entry name" value="Sensor_HK_Regulatory"/>
</dbReference>
<feature type="transmembrane region" description="Helical" evidence="8">
    <location>
        <begin position="109"/>
        <end position="131"/>
    </location>
</feature>
<dbReference type="GO" id="GO:0016301">
    <property type="term" value="F:kinase activity"/>
    <property type="evidence" value="ECO:0007669"/>
    <property type="project" value="UniProtKB-KW"/>
</dbReference>
<dbReference type="RefSeq" id="WP_379158273.1">
    <property type="nucleotide sequence ID" value="NZ_JBHSRJ010000009.1"/>
</dbReference>
<dbReference type="PRINTS" id="PR00344">
    <property type="entry name" value="BCTRLSENSOR"/>
</dbReference>
<comment type="caution">
    <text evidence="10">The sequence shown here is derived from an EMBL/GenBank/DDBJ whole genome shotgun (WGS) entry which is preliminary data.</text>
</comment>
<name>A0ABW1LNL3_9ACTN</name>
<sequence>MITHLLWNAGEPDPRVLQSSFTLILLVALGLRVLGEGPVGLLSWPVAGVALSVVGAAVVLAAPASRLPVLARGLAVVHIAALGALAEGSDFDAASPLVVLPAIWLGLELGLRGAALATTSTIAFITVPGLLSHGADLVTVERLLVLPALAGFGAFATTAALTAANAAQGKAEARETELEAAMEVIERNRRSASAIFEAVDVGLALLDRNGQPLLINHRLAEFSELAYPAGDLSDPQVYDECGTTQLHIDDVPTARARRGEEFDDVRVWIGGEEQSRRAMSISARRVEDPNGDLIGAAVSYTDVTDFMRALQVKDDFIALVSHELRTPLTSIVGYVSVALERADLDPLLRKHLEVVARNGQRLERLVGDLLEEVQHSGRPVPLQEQGTDLAVIVRESVVAARPSATRAGVHLEVEVPEAIAFTGDPQRLAQVVDNLVSNAIKYTGSGGRAHVRASVDGACAVIRVRDTGIGIKREDQGQLFTRFFRTREATLSAIQGVGLGLSISKSIVESHGGLIEVDSELGRGSEFRVVLPMQAERMAS</sequence>
<dbReference type="CDD" id="cd00082">
    <property type="entry name" value="HisKA"/>
    <property type="match status" value="1"/>
</dbReference>
<dbReference type="SUPFAM" id="SSF55874">
    <property type="entry name" value="ATPase domain of HSP90 chaperone/DNA topoisomerase II/histidine kinase"/>
    <property type="match status" value="1"/>
</dbReference>
<dbReference type="Pfam" id="PF02518">
    <property type="entry name" value="HATPase_c"/>
    <property type="match status" value="1"/>
</dbReference>
<reference evidence="11" key="1">
    <citation type="journal article" date="2019" name="Int. J. Syst. Evol. Microbiol.">
        <title>The Global Catalogue of Microorganisms (GCM) 10K type strain sequencing project: providing services to taxonomists for standard genome sequencing and annotation.</title>
        <authorList>
            <consortium name="The Broad Institute Genomics Platform"/>
            <consortium name="The Broad Institute Genome Sequencing Center for Infectious Disease"/>
            <person name="Wu L."/>
            <person name="Ma J."/>
        </authorList>
    </citation>
    <scope>NUCLEOTIDE SEQUENCE [LARGE SCALE GENOMIC DNA]</scope>
    <source>
        <strain evidence="11">CCUG 54522</strain>
    </source>
</reference>
<dbReference type="InterPro" id="IPR035965">
    <property type="entry name" value="PAS-like_dom_sf"/>
</dbReference>
<dbReference type="Gene3D" id="3.30.450.20">
    <property type="entry name" value="PAS domain"/>
    <property type="match status" value="1"/>
</dbReference>
<dbReference type="PROSITE" id="PS50109">
    <property type="entry name" value="HIS_KIN"/>
    <property type="match status" value="1"/>
</dbReference>
<evidence type="ECO:0000256" key="2">
    <source>
        <dbReference type="ARBA" id="ARBA00004236"/>
    </source>
</evidence>
<dbReference type="EMBL" id="JBHSRJ010000009">
    <property type="protein sequence ID" value="MFC6045304.1"/>
    <property type="molecule type" value="Genomic_DNA"/>
</dbReference>
<evidence type="ECO:0000256" key="1">
    <source>
        <dbReference type="ARBA" id="ARBA00000085"/>
    </source>
</evidence>
<dbReference type="EC" id="2.7.13.3" evidence="3"/>
<dbReference type="InterPro" id="IPR004358">
    <property type="entry name" value="Sig_transdc_His_kin-like_C"/>
</dbReference>
<dbReference type="CDD" id="cd00075">
    <property type="entry name" value="HATPase"/>
    <property type="match status" value="1"/>
</dbReference>
<dbReference type="Gene3D" id="1.10.287.130">
    <property type="match status" value="1"/>
</dbReference>
<feature type="domain" description="Histidine kinase" evidence="9">
    <location>
        <begin position="319"/>
        <end position="535"/>
    </location>
</feature>
<dbReference type="InterPro" id="IPR003594">
    <property type="entry name" value="HATPase_dom"/>
</dbReference>
<dbReference type="InterPro" id="IPR036890">
    <property type="entry name" value="HATPase_C_sf"/>
</dbReference>
<evidence type="ECO:0000259" key="9">
    <source>
        <dbReference type="PROSITE" id="PS50109"/>
    </source>
</evidence>
<dbReference type="InterPro" id="IPR003661">
    <property type="entry name" value="HisK_dim/P_dom"/>
</dbReference>
<dbReference type="SUPFAM" id="SSF55785">
    <property type="entry name" value="PYP-like sensor domain (PAS domain)"/>
    <property type="match status" value="1"/>
</dbReference>
<keyword evidence="6 10" id="KW-0418">Kinase</keyword>
<feature type="transmembrane region" description="Helical" evidence="8">
    <location>
        <begin position="41"/>
        <end position="62"/>
    </location>
</feature>
<keyword evidence="8" id="KW-1133">Transmembrane helix</keyword>
<dbReference type="Pfam" id="PF00512">
    <property type="entry name" value="HisKA"/>
    <property type="match status" value="1"/>
</dbReference>
<comment type="catalytic activity">
    <reaction evidence="1">
        <text>ATP + protein L-histidine = ADP + protein N-phospho-L-histidine.</text>
        <dbReference type="EC" id="2.7.13.3"/>
    </reaction>
</comment>
<keyword evidence="11" id="KW-1185">Reference proteome</keyword>
<keyword evidence="8" id="KW-0472">Membrane</keyword>
<evidence type="ECO:0000313" key="10">
    <source>
        <dbReference type="EMBL" id="MFC6045304.1"/>
    </source>
</evidence>
<organism evidence="10 11">
    <name type="scientific">Nocardioides hankookensis</name>
    <dbReference type="NCBI Taxonomy" id="443157"/>
    <lineage>
        <taxon>Bacteria</taxon>
        <taxon>Bacillati</taxon>
        <taxon>Actinomycetota</taxon>
        <taxon>Actinomycetes</taxon>
        <taxon>Propionibacteriales</taxon>
        <taxon>Nocardioidaceae</taxon>
        <taxon>Nocardioides</taxon>
    </lineage>
</organism>
<evidence type="ECO:0000256" key="7">
    <source>
        <dbReference type="ARBA" id="ARBA00023012"/>
    </source>
</evidence>
<evidence type="ECO:0000256" key="6">
    <source>
        <dbReference type="ARBA" id="ARBA00022777"/>
    </source>
</evidence>